<protein>
    <submittedName>
        <fullName evidence="3">Uncharacterized protein</fullName>
    </submittedName>
</protein>
<keyword evidence="1" id="KW-0175">Coiled coil</keyword>
<feature type="region of interest" description="Disordered" evidence="2">
    <location>
        <begin position="82"/>
        <end position="109"/>
    </location>
</feature>
<feature type="coiled-coil region" evidence="1">
    <location>
        <begin position="43"/>
        <end position="70"/>
    </location>
</feature>
<evidence type="ECO:0000313" key="4">
    <source>
        <dbReference type="Proteomes" id="UP001163046"/>
    </source>
</evidence>
<proteinExistence type="predicted"/>
<comment type="caution">
    <text evidence="3">The sequence shown here is derived from an EMBL/GenBank/DDBJ whole genome shotgun (WGS) entry which is preliminary data.</text>
</comment>
<dbReference type="AlphaFoldDB" id="A0A9W9ZXU3"/>
<feature type="compositionally biased region" description="Polar residues" evidence="2">
    <location>
        <begin position="82"/>
        <end position="91"/>
    </location>
</feature>
<accession>A0A9W9ZXU3</accession>
<dbReference type="Proteomes" id="UP001163046">
    <property type="component" value="Unassembled WGS sequence"/>
</dbReference>
<evidence type="ECO:0000313" key="3">
    <source>
        <dbReference type="EMBL" id="KAJ7389480.1"/>
    </source>
</evidence>
<reference evidence="3" key="1">
    <citation type="submission" date="2023-01" db="EMBL/GenBank/DDBJ databases">
        <title>Genome assembly of the deep-sea coral Lophelia pertusa.</title>
        <authorList>
            <person name="Herrera S."/>
            <person name="Cordes E."/>
        </authorList>
    </citation>
    <scope>NUCLEOTIDE SEQUENCE</scope>
    <source>
        <strain evidence="3">USNM1676648</strain>
        <tissue evidence="3">Polyp</tissue>
    </source>
</reference>
<feature type="compositionally biased region" description="Basic and acidic residues" evidence="2">
    <location>
        <begin position="95"/>
        <end position="105"/>
    </location>
</feature>
<evidence type="ECO:0000256" key="1">
    <source>
        <dbReference type="SAM" id="Coils"/>
    </source>
</evidence>
<feature type="region of interest" description="Disordered" evidence="2">
    <location>
        <begin position="1"/>
        <end position="36"/>
    </location>
</feature>
<evidence type="ECO:0000256" key="2">
    <source>
        <dbReference type="SAM" id="MobiDB-lite"/>
    </source>
</evidence>
<gene>
    <name evidence="3" type="ORF">OS493_031451</name>
</gene>
<dbReference type="EMBL" id="MU825432">
    <property type="protein sequence ID" value="KAJ7389480.1"/>
    <property type="molecule type" value="Genomic_DNA"/>
</dbReference>
<keyword evidence="4" id="KW-1185">Reference proteome</keyword>
<organism evidence="3 4">
    <name type="scientific">Desmophyllum pertusum</name>
    <dbReference type="NCBI Taxonomy" id="174260"/>
    <lineage>
        <taxon>Eukaryota</taxon>
        <taxon>Metazoa</taxon>
        <taxon>Cnidaria</taxon>
        <taxon>Anthozoa</taxon>
        <taxon>Hexacorallia</taxon>
        <taxon>Scleractinia</taxon>
        <taxon>Caryophylliina</taxon>
        <taxon>Caryophylliidae</taxon>
        <taxon>Desmophyllum</taxon>
    </lineage>
</organism>
<dbReference type="OrthoDB" id="10065091at2759"/>
<sequence>MSTHSSTQKKSTSTGRNKKIGAVSGARKTSEGVAVDHFPQARIKELEHQVSDLKRRLDELRKAKNTTIIKKDKEYISTGTPHIVCNSTTATGKPDLPEDQKERTSSLDTEQLQDKVQESNQEVKTLQENIAALKELHKAELEELKKEVEKQAKQSDSSLAAELEIVKRQNQELQDENKLLRSKGIDLQLQVDDLLEALSKKEAEWCSKEEKLMLEIKTSWGEKYQKWMAQTEQKMEELQTANDLLKRMLLEKEKPG</sequence>
<feature type="compositionally biased region" description="Low complexity" evidence="2">
    <location>
        <begin position="1"/>
        <end position="14"/>
    </location>
</feature>
<name>A0A9W9ZXU3_9CNID</name>
<feature type="coiled-coil region" evidence="1">
    <location>
        <begin position="109"/>
        <end position="183"/>
    </location>
</feature>